<dbReference type="AlphaFoldDB" id="A0AAN9BNG1"/>
<dbReference type="SMART" id="SM00321">
    <property type="entry name" value="WSC"/>
    <property type="match status" value="1"/>
</dbReference>
<comment type="subcellular location">
    <subcellularLocation>
        <location evidence="1">Membrane</location>
        <topology evidence="1">Single-pass membrane protein</topology>
    </subcellularLocation>
</comment>
<reference evidence="11 12" key="1">
    <citation type="submission" date="2024-02" db="EMBL/GenBank/DDBJ databases">
        <title>Chromosome-scale genome assembly of the rough periwinkle Littorina saxatilis.</title>
        <authorList>
            <person name="De Jode A."/>
            <person name="Faria R."/>
            <person name="Formenti G."/>
            <person name="Sims Y."/>
            <person name="Smith T.P."/>
            <person name="Tracey A."/>
            <person name="Wood J.M.D."/>
            <person name="Zagrodzka Z.B."/>
            <person name="Johannesson K."/>
            <person name="Butlin R.K."/>
            <person name="Leder E.H."/>
        </authorList>
    </citation>
    <scope>NUCLEOTIDE SEQUENCE [LARGE SCALE GENOMIC DNA]</scope>
    <source>
        <strain evidence="11">Snail1</strain>
        <tissue evidence="11">Muscle</tissue>
    </source>
</reference>
<evidence type="ECO:0000256" key="7">
    <source>
        <dbReference type="SAM" id="MobiDB-lite"/>
    </source>
</evidence>
<feature type="region of interest" description="Disordered" evidence="7">
    <location>
        <begin position="345"/>
        <end position="429"/>
    </location>
</feature>
<feature type="compositionally biased region" description="Pro residues" evidence="7">
    <location>
        <begin position="389"/>
        <end position="406"/>
    </location>
</feature>
<dbReference type="InterPro" id="IPR002889">
    <property type="entry name" value="WSC_carb-bd"/>
</dbReference>
<gene>
    <name evidence="11" type="ORF">V1264_016410</name>
</gene>
<dbReference type="PANTHER" id="PTHR24269">
    <property type="entry name" value="KREMEN PROTEIN"/>
    <property type="match status" value="1"/>
</dbReference>
<protein>
    <recommendedName>
        <fullName evidence="10">WSC domain-containing protein</fullName>
    </recommendedName>
</protein>
<evidence type="ECO:0000256" key="9">
    <source>
        <dbReference type="SAM" id="SignalP"/>
    </source>
</evidence>
<feature type="domain" description="WSC" evidence="10">
    <location>
        <begin position="89"/>
        <end position="176"/>
    </location>
</feature>
<evidence type="ECO:0000256" key="2">
    <source>
        <dbReference type="ARBA" id="ARBA00022692"/>
    </source>
</evidence>
<keyword evidence="12" id="KW-1185">Reference proteome</keyword>
<feature type="compositionally biased region" description="Polar residues" evidence="7">
    <location>
        <begin position="462"/>
        <end position="491"/>
    </location>
</feature>
<keyword evidence="5 8" id="KW-0472">Membrane</keyword>
<evidence type="ECO:0000313" key="12">
    <source>
        <dbReference type="Proteomes" id="UP001374579"/>
    </source>
</evidence>
<evidence type="ECO:0000256" key="3">
    <source>
        <dbReference type="ARBA" id="ARBA00022729"/>
    </source>
</evidence>
<keyword evidence="4 8" id="KW-1133">Transmembrane helix</keyword>
<evidence type="ECO:0000256" key="4">
    <source>
        <dbReference type="ARBA" id="ARBA00022989"/>
    </source>
</evidence>
<evidence type="ECO:0000256" key="6">
    <source>
        <dbReference type="ARBA" id="ARBA00023180"/>
    </source>
</evidence>
<evidence type="ECO:0000313" key="11">
    <source>
        <dbReference type="EMBL" id="KAK7108732.1"/>
    </source>
</evidence>
<dbReference type="PROSITE" id="PS51212">
    <property type="entry name" value="WSC"/>
    <property type="match status" value="1"/>
</dbReference>
<name>A0AAN9BNG1_9CAEN</name>
<evidence type="ECO:0000256" key="8">
    <source>
        <dbReference type="SAM" id="Phobius"/>
    </source>
</evidence>
<sequence>MEISVAVLWTLFLAESALAGYHGLVTPGRVKWPDARQACEDSGPSCDLSTVTVDQTDFWSSLSLTAGAHYWVGARKKDVLLWTDSKTPLIESVGCYEAPETFPVSSRSAKYNGPERCLSQCDGSVVALQDAACYCVTPEKMTSLTERPLEECHISCNNDPYRCGGADNRVSLYRTLDQTLLQIVGRKKAFYWRKSSNNENEFIVFTNKPRSRKGVFCVSGTGQYSTVNQGQGCPSGSEPLSFNDVKVMDFLEATSSMAGMEDTDYKLPLAYSRQLLWINGQQIKRHRCSNSNDVTGPSCREKVFKSGGSSGGCVAVTYDGQGYFLVKRKCTESLPSVCSCYTAAPTTTEPTTTTTTTSTTTTTTTELTSTTTETTTPITTTTLPTTTSPSPPPPTTATQPPPPPPTTTTTTQPSAPSSTTQTTTQPTATTELFTTTQTTSTTAISSTQSLAVKNFPTTDFVSSTAAAPHSTTRQADFTSTMTDVIPTSSTTEKARELEPEKNSTVLFPFHAVNGSDGRSPLLPAAAGPSLSSGDHAPAPAGLSMEMVVGVVVGTLALVIVVVIVVVVVHRRRKSSSSSLLKNRASKSTPNYPI</sequence>
<keyword evidence="3 9" id="KW-0732">Signal</keyword>
<keyword evidence="6" id="KW-0325">Glycoprotein</keyword>
<dbReference type="InterPro" id="IPR051836">
    <property type="entry name" value="Kremen_rcpt"/>
</dbReference>
<dbReference type="GO" id="GO:0005886">
    <property type="term" value="C:plasma membrane"/>
    <property type="evidence" value="ECO:0007669"/>
    <property type="project" value="TreeGrafter"/>
</dbReference>
<keyword evidence="2 8" id="KW-0812">Transmembrane</keyword>
<evidence type="ECO:0000256" key="1">
    <source>
        <dbReference type="ARBA" id="ARBA00004167"/>
    </source>
</evidence>
<feature type="chain" id="PRO_5042935706" description="WSC domain-containing protein" evidence="9">
    <location>
        <begin position="20"/>
        <end position="593"/>
    </location>
</feature>
<feature type="transmembrane region" description="Helical" evidence="8">
    <location>
        <begin position="546"/>
        <end position="568"/>
    </location>
</feature>
<organism evidence="11 12">
    <name type="scientific">Littorina saxatilis</name>
    <dbReference type="NCBI Taxonomy" id="31220"/>
    <lineage>
        <taxon>Eukaryota</taxon>
        <taxon>Metazoa</taxon>
        <taxon>Spiralia</taxon>
        <taxon>Lophotrochozoa</taxon>
        <taxon>Mollusca</taxon>
        <taxon>Gastropoda</taxon>
        <taxon>Caenogastropoda</taxon>
        <taxon>Littorinimorpha</taxon>
        <taxon>Littorinoidea</taxon>
        <taxon>Littorinidae</taxon>
        <taxon>Littorina</taxon>
    </lineage>
</organism>
<feature type="region of interest" description="Disordered" evidence="7">
    <location>
        <begin position="462"/>
        <end position="500"/>
    </location>
</feature>
<proteinExistence type="predicted"/>
<comment type="caution">
    <text evidence="11">The sequence shown here is derived from an EMBL/GenBank/DDBJ whole genome shotgun (WGS) entry which is preliminary data.</text>
</comment>
<evidence type="ECO:0000256" key="5">
    <source>
        <dbReference type="ARBA" id="ARBA00023136"/>
    </source>
</evidence>
<dbReference type="EMBL" id="JBAMIC010000004">
    <property type="protein sequence ID" value="KAK7108732.1"/>
    <property type="molecule type" value="Genomic_DNA"/>
</dbReference>
<dbReference type="Proteomes" id="UP001374579">
    <property type="component" value="Unassembled WGS sequence"/>
</dbReference>
<evidence type="ECO:0000259" key="10">
    <source>
        <dbReference type="PROSITE" id="PS51212"/>
    </source>
</evidence>
<dbReference type="PANTHER" id="PTHR24269:SF16">
    <property type="entry name" value="PROTEIN SLG1"/>
    <property type="match status" value="1"/>
</dbReference>
<feature type="signal peptide" evidence="9">
    <location>
        <begin position="1"/>
        <end position="19"/>
    </location>
</feature>
<accession>A0AAN9BNG1</accession>
<feature type="compositionally biased region" description="Low complexity" evidence="7">
    <location>
        <begin position="407"/>
        <end position="429"/>
    </location>
</feature>
<feature type="compositionally biased region" description="Low complexity" evidence="7">
    <location>
        <begin position="345"/>
        <end position="388"/>
    </location>
</feature>